<gene>
    <name evidence="1" type="ORF">LOK49_LG10G02210</name>
</gene>
<evidence type="ECO:0000313" key="1">
    <source>
        <dbReference type="EMBL" id="KAI7996099.1"/>
    </source>
</evidence>
<reference evidence="1 2" key="1">
    <citation type="journal article" date="2022" name="Plant J.">
        <title>Chromosome-level genome of Camellia lanceoleosa provides a valuable resource for understanding genome evolution and self-incompatibility.</title>
        <authorList>
            <person name="Gong W."/>
            <person name="Xiao S."/>
            <person name="Wang L."/>
            <person name="Liao Z."/>
            <person name="Chang Y."/>
            <person name="Mo W."/>
            <person name="Hu G."/>
            <person name="Li W."/>
            <person name="Zhao G."/>
            <person name="Zhu H."/>
            <person name="Hu X."/>
            <person name="Ji K."/>
            <person name="Xiang X."/>
            <person name="Song Q."/>
            <person name="Yuan D."/>
            <person name="Jin S."/>
            <person name="Zhang L."/>
        </authorList>
    </citation>
    <scope>NUCLEOTIDE SEQUENCE [LARGE SCALE GENOMIC DNA]</scope>
    <source>
        <strain evidence="1">SQ_2022a</strain>
    </source>
</reference>
<proteinExistence type="predicted"/>
<sequence length="481" mass="55083">MTEAEHKPAEWILRINNSLAGVEKPSKMSIYKVPNKLVKIKKDAYTPGIVSIGPFHRHNKELQAFNEHKRRYMLLLFMRMNKTALPILEQCAIAILDLEGDVRRCYSEFIDLDNHQLVEMLLVDGCFILELFLRHSNIDNYKDKVANPIINNARTVATLQHDLALLENQIPFFVLQKLFDIIKEHIPQPLLRSSFTEDNVATLALLFFKSALGLSDQAIRKSKSLELSGEHLLHILHNFYLTTSDESPENMHKSHLPISDNTNDDGDRQVLQTTGFKNCVTRLLEAGIQFQPNIDVAAEEIFLHIKYLKGVVKMPPLRIHEATESIFRNLIAFEQCSIATSHCIASYVFLMSSLLSSSHDAEILHHKHIIKYDLIGGRSGRDSGVHEDVVALFKSMCDGVVLKDCCFSKLCKEVNNYPRSWFDWRRLIAIVKVKCRGYAIVLPSKYFATPWTTMSLIAAVMILVFTAMQTYYTTSTYYRQY</sequence>
<accession>A0ACC0G595</accession>
<keyword evidence="2" id="KW-1185">Reference proteome</keyword>
<dbReference type="Proteomes" id="UP001060215">
    <property type="component" value="Chromosome 10"/>
</dbReference>
<protein>
    <submittedName>
        <fullName evidence="1">UPF0481 protein</fullName>
    </submittedName>
</protein>
<dbReference type="EMBL" id="CM045767">
    <property type="protein sequence ID" value="KAI7996099.1"/>
    <property type="molecule type" value="Genomic_DNA"/>
</dbReference>
<comment type="caution">
    <text evidence="1">The sequence shown here is derived from an EMBL/GenBank/DDBJ whole genome shotgun (WGS) entry which is preliminary data.</text>
</comment>
<organism evidence="1 2">
    <name type="scientific">Camellia lanceoleosa</name>
    <dbReference type="NCBI Taxonomy" id="1840588"/>
    <lineage>
        <taxon>Eukaryota</taxon>
        <taxon>Viridiplantae</taxon>
        <taxon>Streptophyta</taxon>
        <taxon>Embryophyta</taxon>
        <taxon>Tracheophyta</taxon>
        <taxon>Spermatophyta</taxon>
        <taxon>Magnoliopsida</taxon>
        <taxon>eudicotyledons</taxon>
        <taxon>Gunneridae</taxon>
        <taxon>Pentapetalae</taxon>
        <taxon>asterids</taxon>
        <taxon>Ericales</taxon>
        <taxon>Theaceae</taxon>
        <taxon>Camellia</taxon>
    </lineage>
</organism>
<name>A0ACC0G595_9ERIC</name>
<evidence type="ECO:0000313" key="2">
    <source>
        <dbReference type="Proteomes" id="UP001060215"/>
    </source>
</evidence>